<evidence type="ECO:0000313" key="2">
    <source>
        <dbReference type="EMBL" id="KAA5538014.1"/>
    </source>
</evidence>
<dbReference type="EMBL" id="VWOX01000033">
    <property type="protein sequence ID" value="KAA5538014.1"/>
    <property type="molecule type" value="Genomic_DNA"/>
</dbReference>
<feature type="domain" description="DUF7309" evidence="1">
    <location>
        <begin position="158"/>
        <end position="294"/>
    </location>
</feature>
<organism evidence="2 3">
    <name type="scientific">Roseiconus nitratireducens</name>
    <dbReference type="NCBI Taxonomy" id="2605748"/>
    <lineage>
        <taxon>Bacteria</taxon>
        <taxon>Pseudomonadati</taxon>
        <taxon>Planctomycetota</taxon>
        <taxon>Planctomycetia</taxon>
        <taxon>Pirellulales</taxon>
        <taxon>Pirellulaceae</taxon>
        <taxon>Roseiconus</taxon>
    </lineage>
</organism>
<gene>
    <name evidence="2" type="ORF">FYK55_27745</name>
</gene>
<protein>
    <recommendedName>
        <fullName evidence="1">DUF7309 domain-containing protein</fullName>
    </recommendedName>
</protein>
<sequence>MSTAIERFLSYAVQPGAQWQGGVFDFAEIVGGPLADTPMAEAKVALWVSCELEIVQGKPSIEGTSFELLISELLELLETNHLGYRPALISVTNKDLAMQLKERLSGSGTEVTWDAEPEFWCEVRDDMANHFSEFAAASLAPSLASSGCSGSQIRAFSEAAAAFYQARPWRFLDDTDLLKIQTPKPPKYLKHATVLGAGGREFGLGFYDSAETHWGMRAQRLDMGSLAVFSLTFSPISEAIEEDVAYWNDHNLPLATGDAFPQFLFYSREETRAPKPKELEFLTIVLAALAETSEEEMDSGEWSKQVAIQGKNRRCKISIPDLLEPPARTEWIDRGLMPDQRGNERHFRLIQSVMAQNKGMDVDQLNELLNTQYTGSIDDFDYPSATPFDRAENLYYAAIDTYGRRRIQLARQALQEDPSHIEANVLLADSTHDAAQRIDRFTSAVELAESDCDDLLKSEVGRFWEISKTRPLIRAKHGLAISLASDGQANEAISEMLDILRLNQNDNLGVRYEVIPLLLRQNREQEASDVLNQYPEESGPWLYLKAQVEYRAKGPNSPNAQRAMANAFKFNPHVVELLMDETPPMAAEQYTLGSPEEAAMVIEDQQESWMETDGFVEWMFARFAVWQRELLQRKRRASNAKRKKRTK</sequence>
<keyword evidence="3" id="KW-1185">Reference proteome</keyword>
<evidence type="ECO:0000313" key="3">
    <source>
        <dbReference type="Proteomes" id="UP000324479"/>
    </source>
</evidence>
<comment type="caution">
    <text evidence="2">The sequence shown here is derived from an EMBL/GenBank/DDBJ whole genome shotgun (WGS) entry which is preliminary data.</text>
</comment>
<dbReference type="Gene3D" id="1.25.40.10">
    <property type="entry name" value="Tetratricopeptide repeat domain"/>
    <property type="match status" value="1"/>
</dbReference>
<evidence type="ECO:0000259" key="1">
    <source>
        <dbReference type="Pfam" id="PF23988"/>
    </source>
</evidence>
<reference evidence="2 3" key="1">
    <citation type="submission" date="2019-08" db="EMBL/GenBank/DDBJ databases">
        <authorList>
            <person name="Dhanesh K."/>
            <person name="Kumar G."/>
            <person name="Sasikala C."/>
            <person name="Venkata Ramana C."/>
        </authorList>
    </citation>
    <scope>NUCLEOTIDE SEQUENCE [LARGE SCALE GENOMIC DNA]</scope>
    <source>
        <strain evidence="2 3">JC645</strain>
    </source>
</reference>
<dbReference type="InterPro" id="IPR055733">
    <property type="entry name" value="DUF7309"/>
</dbReference>
<accession>A0A5M6CS45</accession>
<dbReference type="InterPro" id="IPR011990">
    <property type="entry name" value="TPR-like_helical_dom_sf"/>
</dbReference>
<name>A0A5M6CS45_9BACT</name>
<dbReference type="Proteomes" id="UP000324479">
    <property type="component" value="Unassembled WGS sequence"/>
</dbReference>
<dbReference type="RefSeq" id="WP_150079878.1">
    <property type="nucleotide sequence ID" value="NZ_VWOX01000033.1"/>
</dbReference>
<dbReference type="Pfam" id="PF23988">
    <property type="entry name" value="DUF7309"/>
    <property type="match status" value="1"/>
</dbReference>
<proteinExistence type="predicted"/>
<dbReference type="AlphaFoldDB" id="A0A5M6CS45"/>